<dbReference type="PANTHER" id="PTHR30426">
    <property type="entry name" value="4-HYDROXY-3-METHYLBUT-2-ENYL DIPHOSPHATE REDUCTASE"/>
    <property type="match status" value="1"/>
</dbReference>
<keyword evidence="3" id="KW-0479">Metal-binding</keyword>
<keyword evidence="7" id="KW-1185">Reference proteome</keyword>
<feature type="non-terminal residue" evidence="6">
    <location>
        <position position="58"/>
    </location>
</feature>
<evidence type="ECO:0000256" key="1">
    <source>
        <dbReference type="ARBA" id="ARBA00001966"/>
    </source>
</evidence>
<keyword evidence="4" id="KW-0408">Iron</keyword>
<dbReference type="GO" id="GO:0019288">
    <property type="term" value="P:isopentenyl diphosphate biosynthetic process, methylerythritol 4-phosphate pathway"/>
    <property type="evidence" value="ECO:0007669"/>
    <property type="project" value="InterPro"/>
</dbReference>
<keyword evidence="5" id="KW-0411">Iron-sulfur</keyword>
<organism evidence="6 7">
    <name type="scientific">Streptomyces mobaraensis</name>
    <name type="common">Streptoverticillium mobaraense</name>
    <dbReference type="NCBI Taxonomy" id="35621"/>
    <lineage>
        <taxon>Bacteria</taxon>
        <taxon>Bacillati</taxon>
        <taxon>Actinomycetota</taxon>
        <taxon>Actinomycetes</taxon>
        <taxon>Kitasatosporales</taxon>
        <taxon>Streptomycetaceae</taxon>
        <taxon>Streptomyces</taxon>
    </lineage>
</organism>
<dbReference type="InterPro" id="IPR003451">
    <property type="entry name" value="LytB/IspH"/>
</dbReference>
<evidence type="ECO:0000313" key="7">
    <source>
        <dbReference type="Proteomes" id="UP000327000"/>
    </source>
</evidence>
<evidence type="ECO:0000256" key="4">
    <source>
        <dbReference type="ARBA" id="ARBA00023004"/>
    </source>
</evidence>
<evidence type="ECO:0000313" key="6">
    <source>
        <dbReference type="EMBL" id="KAB7846084.1"/>
    </source>
</evidence>
<comment type="caution">
    <text evidence="6">The sequence shown here is derived from an EMBL/GenBank/DDBJ whole genome shotgun (WGS) entry which is preliminary data.</text>
</comment>
<comment type="cofactor">
    <cofactor evidence="1">
        <name>[4Fe-4S] cluster</name>
        <dbReference type="ChEBI" id="CHEBI:49883"/>
    </cofactor>
</comment>
<proteinExistence type="predicted"/>
<dbReference type="AlphaFoldDB" id="A0A5N5W8V7"/>
<dbReference type="EMBL" id="VOKX01000024">
    <property type="protein sequence ID" value="KAB7846084.1"/>
    <property type="molecule type" value="Genomic_DNA"/>
</dbReference>
<evidence type="ECO:0000256" key="3">
    <source>
        <dbReference type="ARBA" id="ARBA00022723"/>
    </source>
</evidence>
<sequence>MNDRPSAWSAGHPPAPRKVLLAAPRGWCAGVDRAVIAVEKALEQYGAPVYVRHEIVHN</sequence>
<protein>
    <submittedName>
        <fullName evidence="6">4-hydroxy-3-methylbut-2-enyl diphosphate reductase</fullName>
    </submittedName>
</protein>
<keyword evidence="2" id="KW-0004">4Fe-4S</keyword>
<accession>A0A5N5W8V7</accession>
<dbReference type="Pfam" id="PF02401">
    <property type="entry name" value="LYTB"/>
    <property type="match status" value="1"/>
</dbReference>
<dbReference type="GO" id="GO:0046872">
    <property type="term" value="F:metal ion binding"/>
    <property type="evidence" value="ECO:0007669"/>
    <property type="project" value="UniProtKB-KW"/>
</dbReference>
<reference evidence="6 7" key="1">
    <citation type="journal article" date="2019" name="Microb. Cell Fact.">
        <title>Exploring novel herbicidin analogues by transcriptional regulator overexpression and MS/MS molecular networking.</title>
        <authorList>
            <person name="Shi Y."/>
            <person name="Gu R."/>
            <person name="Li Y."/>
            <person name="Wang X."/>
            <person name="Ren W."/>
            <person name="Li X."/>
            <person name="Wang L."/>
            <person name="Xie Y."/>
            <person name="Hong B."/>
        </authorList>
    </citation>
    <scope>NUCLEOTIDE SEQUENCE [LARGE SCALE GENOMIC DNA]</scope>
    <source>
        <strain evidence="6 7">US-43</strain>
    </source>
</reference>
<name>A0A5N5W8V7_STRMB</name>
<dbReference type="GO" id="GO:0050992">
    <property type="term" value="P:dimethylallyl diphosphate biosynthetic process"/>
    <property type="evidence" value="ECO:0007669"/>
    <property type="project" value="InterPro"/>
</dbReference>
<dbReference type="GO" id="GO:0051539">
    <property type="term" value="F:4 iron, 4 sulfur cluster binding"/>
    <property type="evidence" value="ECO:0007669"/>
    <property type="project" value="UniProtKB-KW"/>
</dbReference>
<evidence type="ECO:0000256" key="2">
    <source>
        <dbReference type="ARBA" id="ARBA00022485"/>
    </source>
</evidence>
<dbReference type="GO" id="GO:0051745">
    <property type="term" value="F:4-hydroxy-3-methylbut-2-enyl diphosphate reductase activity"/>
    <property type="evidence" value="ECO:0007669"/>
    <property type="project" value="InterPro"/>
</dbReference>
<evidence type="ECO:0000256" key="5">
    <source>
        <dbReference type="ARBA" id="ARBA00023014"/>
    </source>
</evidence>
<gene>
    <name evidence="6" type="ORF">FRZ00_13115</name>
</gene>
<dbReference type="Gene3D" id="3.40.50.11270">
    <property type="match status" value="1"/>
</dbReference>
<dbReference type="PANTHER" id="PTHR30426:SF0">
    <property type="entry name" value="4-HYDROXY-3-METHYLBUT-2-ENYL DIPHOSPHATE REDUCTASE"/>
    <property type="match status" value="1"/>
</dbReference>
<dbReference type="Proteomes" id="UP000327000">
    <property type="component" value="Unassembled WGS sequence"/>
</dbReference>